<dbReference type="PANTHER" id="PTHR43297:SF14">
    <property type="entry name" value="ATPASE AAA-TYPE CORE DOMAIN-CONTAINING PROTEIN"/>
    <property type="match status" value="1"/>
</dbReference>
<keyword evidence="6" id="KW-0547">Nucleotide-binding</keyword>
<dbReference type="PANTHER" id="PTHR43297">
    <property type="entry name" value="OLIGOPEPTIDE TRANSPORT ATP-BINDING PROTEIN APPD"/>
    <property type="match status" value="1"/>
</dbReference>
<evidence type="ECO:0000313" key="12">
    <source>
        <dbReference type="Proteomes" id="UP000316238"/>
    </source>
</evidence>
<dbReference type="Proteomes" id="UP000316238">
    <property type="component" value="Unassembled WGS sequence"/>
</dbReference>
<evidence type="ECO:0000256" key="2">
    <source>
        <dbReference type="ARBA" id="ARBA00005417"/>
    </source>
</evidence>
<dbReference type="PROSITE" id="PS00211">
    <property type="entry name" value="ABC_TRANSPORTER_1"/>
    <property type="match status" value="1"/>
</dbReference>
<keyword evidence="8" id="KW-1278">Translocase</keyword>
<evidence type="ECO:0000259" key="10">
    <source>
        <dbReference type="PROSITE" id="PS50893"/>
    </source>
</evidence>
<keyword evidence="12" id="KW-1185">Reference proteome</keyword>
<evidence type="ECO:0000313" key="11">
    <source>
        <dbReference type="EMBL" id="TAA75649.1"/>
    </source>
</evidence>
<accession>A0A521G3P1</accession>
<dbReference type="Pfam" id="PF00005">
    <property type="entry name" value="ABC_tran"/>
    <property type="match status" value="1"/>
</dbReference>
<feature type="domain" description="ABC transporter" evidence="10">
    <location>
        <begin position="3"/>
        <end position="246"/>
    </location>
</feature>
<dbReference type="AlphaFoldDB" id="A0A521G3P1"/>
<evidence type="ECO:0000256" key="8">
    <source>
        <dbReference type="ARBA" id="ARBA00022967"/>
    </source>
</evidence>
<dbReference type="PROSITE" id="PS50893">
    <property type="entry name" value="ABC_TRANSPORTER_2"/>
    <property type="match status" value="1"/>
</dbReference>
<gene>
    <name evidence="11" type="ORF">CDV28_105107</name>
</gene>
<dbReference type="InterPro" id="IPR050388">
    <property type="entry name" value="ABC_Ni/Peptide_Import"/>
</dbReference>
<keyword evidence="4" id="KW-1003">Cell membrane</keyword>
<keyword evidence="7" id="KW-0067">ATP-binding</keyword>
<evidence type="ECO:0000256" key="1">
    <source>
        <dbReference type="ARBA" id="ARBA00004417"/>
    </source>
</evidence>
<dbReference type="GO" id="GO:0005524">
    <property type="term" value="F:ATP binding"/>
    <property type="evidence" value="ECO:0007669"/>
    <property type="project" value="UniProtKB-KW"/>
</dbReference>
<dbReference type="EMBL" id="NQJD01000005">
    <property type="protein sequence ID" value="TAA75649.1"/>
    <property type="molecule type" value="Genomic_DNA"/>
</dbReference>
<dbReference type="SMART" id="SM00382">
    <property type="entry name" value="AAA"/>
    <property type="match status" value="1"/>
</dbReference>
<dbReference type="InterPro" id="IPR003593">
    <property type="entry name" value="AAA+_ATPase"/>
</dbReference>
<protein>
    <submittedName>
        <fullName evidence="11">ABC-type dipeptide/oligopeptide/nickel transport system, ATPase component</fullName>
    </submittedName>
</protein>
<dbReference type="InterPro" id="IPR017871">
    <property type="entry name" value="ABC_transporter-like_CS"/>
</dbReference>
<dbReference type="Gene3D" id="3.40.50.300">
    <property type="entry name" value="P-loop containing nucleotide triphosphate hydrolases"/>
    <property type="match status" value="1"/>
</dbReference>
<dbReference type="InterPro" id="IPR003439">
    <property type="entry name" value="ABC_transporter-like_ATP-bd"/>
</dbReference>
<comment type="subcellular location">
    <subcellularLocation>
        <location evidence="1">Cell inner membrane</location>
        <topology evidence="1">Peripheral membrane protein</topology>
    </subcellularLocation>
</comment>
<evidence type="ECO:0000256" key="6">
    <source>
        <dbReference type="ARBA" id="ARBA00022741"/>
    </source>
</evidence>
<keyword evidence="5" id="KW-0997">Cell inner membrane</keyword>
<dbReference type="SUPFAM" id="SSF52540">
    <property type="entry name" value="P-loop containing nucleoside triphosphate hydrolases"/>
    <property type="match status" value="1"/>
</dbReference>
<evidence type="ECO:0000256" key="7">
    <source>
        <dbReference type="ARBA" id="ARBA00022840"/>
    </source>
</evidence>
<keyword evidence="9" id="KW-0472">Membrane</keyword>
<dbReference type="GO" id="GO:0016887">
    <property type="term" value="F:ATP hydrolysis activity"/>
    <property type="evidence" value="ECO:0007669"/>
    <property type="project" value="InterPro"/>
</dbReference>
<reference evidence="11" key="1">
    <citation type="submission" date="2017-07" db="EMBL/GenBank/DDBJ databases">
        <title>The cable genome - Insights into the physiology and evolution of filamentous bacteria capable of sulfide oxidation via long distance electron transfer.</title>
        <authorList>
            <person name="Thorup C."/>
            <person name="Bjerg J.T."/>
            <person name="Schreiber L."/>
            <person name="Nielsen L.P."/>
            <person name="Kjeldsen K.U."/>
            <person name="Boesen T."/>
            <person name="Boggild A."/>
            <person name="Meysman F."/>
            <person name="Geelhoed J."/>
            <person name="Schramm A."/>
        </authorList>
    </citation>
    <scope>NUCLEOTIDE SEQUENCE [LARGE SCALE GENOMIC DNA]</scope>
    <source>
        <strain evidence="11">GS</strain>
    </source>
</reference>
<dbReference type="CDD" id="cd03257">
    <property type="entry name" value="ABC_NikE_OppD_transporters"/>
    <property type="match status" value="1"/>
</dbReference>
<keyword evidence="3" id="KW-0813">Transport</keyword>
<evidence type="ECO:0000256" key="3">
    <source>
        <dbReference type="ARBA" id="ARBA00022448"/>
    </source>
</evidence>
<comment type="similarity">
    <text evidence="2">Belongs to the ABC transporter superfamily.</text>
</comment>
<proteinExistence type="inferred from homology"/>
<dbReference type="InterPro" id="IPR027417">
    <property type="entry name" value="P-loop_NTPase"/>
</dbReference>
<comment type="caution">
    <text evidence="11">The sequence shown here is derived from an EMBL/GenBank/DDBJ whole genome shotgun (WGS) entry which is preliminary data.</text>
</comment>
<dbReference type="GO" id="GO:0005886">
    <property type="term" value="C:plasma membrane"/>
    <property type="evidence" value="ECO:0007669"/>
    <property type="project" value="UniProtKB-SubCell"/>
</dbReference>
<evidence type="ECO:0000256" key="4">
    <source>
        <dbReference type="ARBA" id="ARBA00022475"/>
    </source>
</evidence>
<name>A0A521G3P1_9BACT</name>
<organism evidence="11 12">
    <name type="scientific">Candidatus Electronema aureum</name>
    <dbReference type="NCBI Taxonomy" id="2005002"/>
    <lineage>
        <taxon>Bacteria</taxon>
        <taxon>Pseudomonadati</taxon>
        <taxon>Thermodesulfobacteriota</taxon>
        <taxon>Desulfobulbia</taxon>
        <taxon>Desulfobulbales</taxon>
        <taxon>Desulfobulbaceae</taxon>
        <taxon>Candidatus Electronema</taxon>
    </lineage>
</organism>
<evidence type="ECO:0000256" key="5">
    <source>
        <dbReference type="ARBA" id="ARBA00022519"/>
    </source>
</evidence>
<evidence type="ECO:0000256" key="9">
    <source>
        <dbReference type="ARBA" id="ARBA00023136"/>
    </source>
</evidence>
<sequence length="253" mass="26843">MLLELDNLSISIGGQELVREVSFSIERGEVFGLLGASGSGKTLLASALCGLLAPPMRISGGAIRFAGETLHPGSTKQLARKRGRHVFMMFQSAAAALNPYMTVGRQIAEALQSAHRLSAKAALREAGALLEKVGLRGDLVSAYPFQLSGGMQQRVLIAVALGLHPELLIADEPTTGLDAAAALHVLELLRSLQQEGAAILFISHDIRTVSFLAKRTGVMCGGQLVETGETEQLLAAPQDSYTRELTSAFNVLR</sequence>